<dbReference type="GO" id="GO:0004553">
    <property type="term" value="F:hydrolase activity, hydrolyzing O-glycosyl compounds"/>
    <property type="evidence" value="ECO:0007669"/>
    <property type="project" value="InterPro"/>
</dbReference>
<dbReference type="Pfam" id="PF02922">
    <property type="entry name" value="CBM_48"/>
    <property type="match status" value="1"/>
</dbReference>
<dbReference type="CDD" id="cd11294">
    <property type="entry name" value="E_set_Esterase_like_N"/>
    <property type="match status" value="1"/>
</dbReference>
<dbReference type="EMBL" id="LGTQ01000006">
    <property type="protein sequence ID" value="KPM48927.1"/>
    <property type="molecule type" value="Genomic_DNA"/>
</dbReference>
<organism evidence="3 4">
    <name type="scientific">Jiulongibacter sediminis</name>
    <dbReference type="NCBI Taxonomy" id="1605367"/>
    <lineage>
        <taxon>Bacteria</taxon>
        <taxon>Pseudomonadati</taxon>
        <taxon>Bacteroidota</taxon>
        <taxon>Cytophagia</taxon>
        <taxon>Cytophagales</taxon>
        <taxon>Leadbetterellaceae</taxon>
        <taxon>Jiulongibacter</taxon>
    </lineage>
</organism>
<evidence type="ECO:0000313" key="4">
    <source>
        <dbReference type="Proteomes" id="UP000050454"/>
    </source>
</evidence>
<dbReference type="InterPro" id="IPR000801">
    <property type="entry name" value="Esterase-like"/>
</dbReference>
<dbReference type="RefSeq" id="WP_055147577.1">
    <property type="nucleotide sequence ID" value="NZ_JXSZ01000006.1"/>
</dbReference>
<dbReference type="OrthoDB" id="9803578at2"/>
<dbReference type="InterPro" id="IPR029058">
    <property type="entry name" value="AB_hydrolase_fold"/>
</dbReference>
<feature type="domain" description="Glycoside hydrolase family 13 N-terminal" evidence="2">
    <location>
        <begin position="37"/>
        <end position="96"/>
    </location>
</feature>
<dbReference type="Pfam" id="PF00756">
    <property type="entry name" value="Esterase"/>
    <property type="match status" value="1"/>
</dbReference>
<dbReference type="InterPro" id="IPR050583">
    <property type="entry name" value="Mycobacterial_A85_antigen"/>
</dbReference>
<keyword evidence="1" id="KW-0732">Signal</keyword>
<dbReference type="InterPro" id="IPR013783">
    <property type="entry name" value="Ig-like_fold"/>
</dbReference>
<feature type="chain" id="PRO_5006136500" evidence="1">
    <location>
        <begin position="19"/>
        <end position="378"/>
    </location>
</feature>
<evidence type="ECO:0000256" key="1">
    <source>
        <dbReference type="SAM" id="SignalP"/>
    </source>
</evidence>
<evidence type="ECO:0000313" key="3">
    <source>
        <dbReference type="EMBL" id="KPM48927.1"/>
    </source>
</evidence>
<dbReference type="SUPFAM" id="SSF53474">
    <property type="entry name" value="alpha/beta-Hydrolases"/>
    <property type="match status" value="1"/>
</dbReference>
<dbReference type="PATRIC" id="fig|1605367.3.peg.3439"/>
<comment type="caution">
    <text evidence="3">The sequence shown here is derived from an EMBL/GenBank/DDBJ whole genome shotgun (WGS) entry which is preliminary data.</text>
</comment>
<sequence>MKNTLTALFFLLGSLAFAQFPNRTPTPNDTLKSVQIQEDGKLKFSIYAPKSSEVRVSGDFTGGFPGLTLEKSEIGVWSATTSGPVSPDVYTYDFYVDDLKVFDPKNSLSKESNSGYSNLFEISGEENEFQTLQDVPHGRVEKVWYKSETLDGVTRRLHVYLPPNYDEISKTQKLPVLYLLHGGGDNDASWTTAGRANLILDNLYAEGKIEPMIVVMPAGHTGIPGFFMGAGYWQDPACRDLVHTVIPFIDSNYPTLSDREHRAIAGLSMGGVQTLNTALWNPELFSYVFPMSTGYFPPNIQEIKDKHVDVMTNKEINNFKVFKIYMGGETDIAYQNNLNMMEMFDGFGISYQYQNGSYAHTFREWRRNLLDLAPLLFR</sequence>
<feature type="signal peptide" evidence="1">
    <location>
        <begin position="1"/>
        <end position="18"/>
    </location>
</feature>
<reference evidence="3 4" key="1">
    <citation type="submission" date="2015-07" db="EMBL/GenBank/DDBJ databases">
        <title>The draft genome sequence of Leadbetterella sp. JN14-9.</title>
        <authorList>
            <person name="Liu Y."/>
            <person name="Du J."/>
            <person name="Shao Z."/>
        </authorList>
    </citation>
    <scope>NUCLEOTIDE SEQUENCE [LARGE SCALE GENOMIC DNA]</scope>
    <source>
        <strain evidence="3 4">JN14-9</strain>
    </source>
</reference>
<dbReference type="PANTHER" id="PTHR48098">
    <property type="entry name" value="ENTEROCHELIN ESTERASE-RELATED"/>
    <property type="match status" value="1"/>
</dbReference>
<dbReference type="AlphaFoldDB" id="A0A0P7C2P4"/>
<accession>A0A0P7C2P4</accession>
<keyword evidence="4" id="KW-1185">Reference proteome</keyword>
<dbReference type="PANTHER" id="PTHR48098:SF1">
    <property type="entry name" value="DIACYLGLYCEROL ACYLTRANSFERASE_MYCOLYLTRANSFERASE AG85A"/>
    <property type="match status" value="1"/>
</dbReference>
<name>A0A0P7C2P4_9BACT</name>
<evidence type="ECO:0000259" key="2">
    <source>
        <dbReference type="Pfam" id="PF02922"/>
    </source>
</evidence>
<dbReference type="Proteomes" id="UP000050454">
    <property type="component" value="Unassembled WGS sequence"/>
</dbReference>
<dbReference type="Gene3D" id="3.40.50.1820">
    <property type="entry name" value="alpha/beta hydrolase"/>
    <property type="match status" value="1"/>
</dbReference>
<dbReference type="SUPFAM" id="SSF81296">
    <property type="entry name" value="E set domains"/>
    <property type="match status" value="1"/>
</dbReference>
<gene>
    <name evidence="3" type="ORF">AFM12_10260</name>
</gene>
<dbReference type="InterPro" id="IPR014756">
    <property type="entry name" value="Ig_E-set"/>
</dbReference>
<protein>
    <submittedName>
        <fullName evidence="3">Esterase</fullName>
    </submittedName>
</protein>
<dbReference type="GO" id="GO:0005975">
    <property type="term" value="P:carbohydrate metabolic process"/>
    <property type="evidence" value="ECO:0007669"/>
    <property type="project" value="InterPro"/>
</dbReference>
<dbReference type="InterPro" id="IPR004193">
    <property type="entry name" value="Glyco_hydro_13_N"/>
</dbReference>
<dbReference type="GO" id="GO:0016747">
    <property type="term" value="F:acyltransferase activity, transferring groups other than amino-acyl groups"/>
    <property type="evidence" value="ECO:0007669"/>
    <property type="project" value="TreeGrafter"/>
</dbReference>
<dbReference type="STRING" id="1605367.AFM12_10260"/>
<proteinExistence type="predicted"/>
<dbReference type="Gene3D" id="2.60.40.10">
    <property type="entry name" value="Immunoglobulins"/>
    <property type="match status" value="1"/>
</dbReference>